<name>A0A844Y9K6_9SPHN</name>
<comment type="similarity">
    <text evidence="1">Belongs to the ComF/GntX family.</text>
</comment>
<evidence type="ECO:0000313" key="3">
    <source>
        <dbReference type="Proteomes" id="UP000430272"/>
    </source>
</evidence>
<dbReference type="InterPro" id="IPR000836">
    <property type="entry name" value="PRTase_dom"/>
</dbReference>
<dbReference type="EMBL" id="WTYD01000001">
    <property type="protein sequence ID" value="MXO54077.1"/>
    <property type="molecule type" value="Genomic_DNA"/>
</dbReference>
<dbReference type="AlphaFoldDB" id="A0A844Y9K6"/>
<organism evidence="2 3">
    <name type="scientific">Qipengyuania pelagi</name>
    <dbReference type="NCBI Taxonomy" id="994320"/>
    <lineage>
        <taxon>Bacteria</taxon>
        <taxon>Pseudomonadati</taxon>
        <taxon>Pseudomonadota</taxon>
        <taxon>Alphaproteobacteria</taxon>
        <taxon>Sphingomonadales</taxon>
        <taxon>Erythrobacteraceae</taxon>
        <taxon>Qipengyuania</taxon>
    </lineage>
</organism>
<gene>
    <name evidence="2" type="ORF">GRI47_08655</name>
</gene>
<evidence type="ECO:0000313" key="2">
    <source>
        <dbReference type="EMBL" id="MXO54077.1"/>
    </source>
</evidence>
<dbReference type="InterPro" id="IPR029057">
    <property type="entry name" value="PRTase-like"/>
</dbReference>
<keyword evidence="3" id="KW-1185">Reference proteome</keyword>
<sequence>MEVDVRKIFGPWNDGYLLDRHIVHSEYLGEDEDGKAQFDNTRSEAGEALFQLKYRSDWSQVKPIAQALFDNIIPNLPKIDLIVPVPASTPRARQPVDEIAQALGQLSGVPVSTTLVQAKPPSADAKPLKNLTTKEEKDAALQGRFSIDVSVPVPKDATVLVVDDLFATGASMGAICTLLQTHPKVASVYAAAVTKTGKA</sequence>
<dbReference type="OrthoDB" id="9779910at2"/>
<dbReference type="CDD" id="cd06223">
    <property type="entry name" value="PRTases_typeI"/>
    <property type="match status" value="1"/>
</dbReference>
<protein>
    <submittedName>
        <fullName evidence="2">ComF family protein</fullName>
    </submittedName>
</protein>
<dbReference type="Gene3D" id="3.40.50.2020">
    <property type="match status" value="1"/>
</dbReference>
<accession>A0A844Y9K6</accession>
<dbReference type="PANTHER" id="PTHR47505">
    <property type="entry name" value="DNA UTILIZATION PROTEIN YHGH"/>
    <property type="match status" value="1"/>
</dbReference>
<evidence type="ECO:0000256" key="1">
    <source>
        <dbReference type="ARBA" id="ARBA00008007"/>
    </source>
</evidence>
<reference evidence="2 3" key="1">
    <citation type="submission" date="2019-12" db="EMBL/GenBank/DDBJ databases">
        <title>Genomic-based taxomic classification of the family Erythrobacteraceae.</title>
        <authorList>
            <person name="Xu L."/>
        </authorList>
    </citation>
    <scope>NUCLEOTIDE SEQUENCE [LARGE SCALE GENOMIC DNA]</scope>
    <source>
        <strain evidence="2 3">JCM 17468</strain>
    </source>
</reference>
<dbReference type="SUPFAM" id="SSF53271">
    <property type="entry name" value="PRTase-like"/>
    <property type="match status" value="1"/>
</dbReference>
<dbReference type="InterPro" id="IPR051910">
    <property type="entry name" value="ComF/GntX_DNA_util-trans"/>
</dbReference>
<proteinExistence type="inferred from homology"/>
<dbReference type="Proteomes" id="UP000430272">
    <property type="component" value="Unassembled WGS sequence"/>
</dbReference>
<comment type="caution">
    <text evidence="2">The sequence shown here is derived from an EMBL/GenBank/DDBJ whole genome shotgun (WGS) entry which is preliminary data.</text>
</comment>
<dbReference type="RefSeq" id="WP_160660862.1">
    <property type="nucleotide sequence ID" value="NZ_BAABDV010000001.1"/>
</dbReference>
<dbReference type="PANTHER" id="PTHR47505:SF1">
    <property type="entry name" value="DNA UTILIZATION PROTEIN YHGH"/>
    <property type="match status" value="1"/>
</dbReference>